<dbReference type="SUPFAM" id="SSF52799">
    <property type="entry name" value="(Phosphotyrosine protein) phosphatases II"/>
    <property type="match status" value="1"/>
</dbReference>
<gene>
    <name evidence="3" type="ORF">EV188_10181</name>
</gene>
<evidence type="ECO:0000313" key="3">
    <source>
        <dbReference type="EMBL" id="TDQ64834.1"/>
    </source>
</evidence>
<dbReference type="EMBL" id="SNYO01000001">
    <property type="protein sequence ID" value="TDQ64834.1"/>
    <property type="molecule type" value="Genomic_DNA"/>
</dbReference>
<sequence>MAARDETDDWRGTVVLPGGTVVRGRGVQNPLPGGRAPEFGLYLGVDYEPAWPHRRLDWPDFGLPIDPLDAARGIEQLHRDARAGRRVEAACRAGKGRTGTVIACLAILDGLPPDHAVNWTRRHFHHRAVQTPWQRRWVRHFPELVEDPGAPARITGRRARGRR</sequence>
<dbReference type="RefSeq" id="WP_133824290.1">
    <property type="nucleotide sequence ID" value="NZ_BAABHR010000015.1"/>
</dbReference>
<keyword evidence="1" id="KW-0378">Hydrolase</keyword>
<evidence type="ECO:0000259" key="2">
    <source>
        <dbReference type="PROSITE" id="PS50056"/>
    </source>
</evidence>
<dbReference type="OrthoDB" id="2629679at2"/>
<dbReference type="Pfam" id="PF22784">
    <property type="entry name" value="PTP-SAK"/>
    <property type="match status" value="1"/>
</dbReference>
<protein>
    <submittedName>
        <fullName evidence="3">Protein-tyrosine phosphatase</fullName>
    </submittedName>
</protein>
<evidence type="ECO:0000256" key="1">
    <source>
        <dbReference type="ARBA" id="ARBA00022801"/>
    </source>
</evidence>
<name>A0A4R6VQP5_9PSEU</name>
<dbReference type="PROSITE" id="PS50056">
    <property type="entry name" value="TYR_PHOSPHATASE_2"/>
    <property type="match status" value="1"/>
</dbReference>
<accession>A0A4R6VQP5</accession>
<keyword evidence="4" id="KW-1185">Reference proteome</keyword>
<dbReference type="Gene3D" id="3.90.190.10">
    <property type="entry name" value="Protein tyrosine phosphatase superfamily"/>
    <property type="match status" value="1"/>
</dbReference>
<proteinExistence type="predicted"/>
<organism evidence="3 4">
    <name type="scientific">Actinomycetospora succinea</name>
    <dbReference type="NCBI Taxonomy" id="663603"/>
    <lineage>
        <taxon>Bacteria</taxon>
        <taxon>Bacillati</taxon>
        <taxon>Actinomycetota</taxon>
        <taxon>Actinomycetes</taxon>
        <taxon>Pseudonocardiales</taxon>
        <taxon>Pseudonocardiaceae</taxon>
        <taxon>Actinomycetospora</taxon>
    </lineage>
</organism>
<comment type="caution">
    <text evidence="3">The sequence shown here is derived from an EMBL/GenBank/DDBJ whole genome shotgun (WGS) entry which is preliminary data.</text>
</comment>
<dbReference type="InterPro" id="IPR057023">
    <property type="entry name" value="PTP-SAK"/>
</dbReference>
<dbReference type="Proteomes" id="UP000295705">
    <property type="component" value="Unassembled WGS sequence"/>
</dbReference>
<reference evidence="3 4" key="1">
    <citation type="submission" date="2019-03" db="EMBL/GenBank/DDBJ databases">
        <title>Genomic Encyclopedia of Type Strains, Phase IV (KMG-IV): sequencing the most valuable type-strain genomes for metagenomic binning, comparative biology and taxonomic classification.</title>
        <authorList>
            <person name="Goeker M."/>
        </authorList>
    </citation>
    <scope>NUCLEOTIDE SEQUENCE [LARGE SCALE GENOMIC DNA]</scope>
    <source>
        <strain evidence="3 4">DSM 45775</strain>
    </source>
</reference>
<evidence type="ECO:0000313" key="4">
    <source>
        <dbReference type="Proteomes" id="UP000295705"/>
    </source>
</evidence>
<dbReference type="GO" id="GO:0016791">
    <property type="term" value="F:phosphatase activity"/>
    <property type="evidence" value="ECO:0007669"/>
    <property type="project" value="UniProtKB-ARBA"/>
</dbReference>
<feature type="domain" description="Tyrosine specific protein phosphatases" evidence="2">
    <location>
        <begin position="68"/>
        <end position="123"/>
    </location>
</feature>
<dbReference type="AlphaFoldDB" id="A0A4R6VQP5"/>
<dbReference type="InterPro" id="IPR029021">
    <property type="entry name" value="Prot-tyrosine_phosphatase-like"/>
</dbReference>
<dbReference type="InterPro" id="IPR000387">
    <property type="entry name" value="Tyr_Pase_dom"/>
</dbReference>